<protein>
    <submittedName>
        <fullName evidence="2">Agmatine deiminase</fullName>
        <ecNumber evidence="2">3.5.3.12</ecNumber>
    </submittedName>
</protein>
<reference evidence="2 3" key="1">
    <citation type="journal article" date="2016" name="Genome Announc.">
        <title>First Complete Genome Sequence of a Subdivision 6 Acidobacterium Strain.</title>
        <authorList>
            <person name="Huang S."/>
            <person name="Vieira S."/>
            <person name="Bunk B."/>
            <person name="Riedel T."/>
            <person name="Sproer C."/>
            <person name="Overmann J."/>
        </authorList>
    </citation>
    <scope>NUCLEOTIDE SEQUENCE [LARGE SCALE GENOMIC DNA]</scope>
    <source>
        <strain evidence="3">DSM 100886 HEG_-6_39</strain>
    </source>
</reference>
<dbReference type="GO" id="GO:0047632">
    <property type="term" value="F:agmatine deiminase activity"/>
    <property type="evidence" value="ECO:0007669"/>
    <property type="project" value="UniProtKB-EC"/>
</dbReference>
<organism evidence="2 3">
    <name type="scientific">Luteitalea pratensis</name>
    <dbReference type="NCBI Taxonomy" id="1855912"/>
    <lineage>
        <taxon>Bacteria</taxon>
        <taxon>Pseudomonadati</taxon>
        <taxon>Acidobacteriota</taxon>
        <taxon>Vicinamibacteria</taxon>
        <taxon>Vicinamibacterales</taxon>
        <taxon>Vicinamibacteraceae</taxon>
        <taxon>Luteitalea</taxon>
    </lineage>
</organism>
<keyword evidence="3" id="KW-1185">Reference proteome</keyword>
<dbReference type="EC" id="3.5.3.12" evidence="2"/>
<dbReference type="GO" id="GO:0009446">
    <property type="term" value="P:putrescine biosynthetic process"/>
    <property type="evidence" value="ECO:0007669"/>
    <property type="project" value="InterPro"/>
</dbReference>
<dbReference type="InterPro" id="IPR007466">
    <property type="entry name" value="Peptidyl-Arg-deiminase_porph"/>
</dbReference>
<dbReference type="KEGG" id="abac:LuPra_03110"/>
<evidence type="ECO:0000313" key="3">
    <source>
        <dbReference type="Proteomes" id="UP000076079"/>
    </source>
</evidence>
<dbReference type="PANTHER" id="PTHR31377">
    <property type="entry name" value="AGMATINE DEIMINASE-RELATED"/>
    <property type="match status" value="1"/>
</dbReference>
<gene>
    <name evidence="2" type="primary">aguA</name>
    <name evidence="2" type="ORF">LuPra_03110</name>
</gene>
<proteinExistence type="predicted"/>
<dbReference type="STRING" id="1855912.LuPra_03110"/>
<accession>A0A143PNX7</accession>
<dbReference type="PATRIC" id="fig|1813736.3.peg.3310"/>
<sequence>MSLARTPAALGYRMPAEWQPHAATWLTWPKDPATWPDRVPAVQEIFLQFIDALTPHERVCLLVDNADVAEDVRQRCHGRAARLEHLQLIPIETVDSWIRDYGPNFLLGPAQQLAFNHWRFNAWGGKYESLMRDASVPARLDELAGVMKFEPGLVLEGGSIDVNGAGTVLTTEQCLLHPNRNPGVTKADLEASLRAYLGVQQVVWLGEGIEGDDTDGHVDDITRFVGPDTIVTAVEDDPSDANHVPLRDNLARLRAARQPDGQPWRIVTLPMCGHVMADDERLPASYANFYIANDVLLAPVYGHANDAAATAILRDLFPTRRVVPILCEPLVWGMGSIHCVTQQQPHSL</sequence>
<dbReference type="SUPFAM" id="SSF55909">
    <property type="entry name" value="Pentein"/>
    <property type="match status" value="1"/>
</dbReference>
<evidence type="ECO:0000256" key="1">
    <source>
        <dbReference type="ARBA" id="ARBA00022801"/>
    </source>
</evidence>
<dbReference type="Pfam" id="PF04371">
    <property type="entry name" value="PAD_porph"/>
    <property type="match status" value="1"/>
</dbReference>
<dbReference type="RefSeq" id="WP_234800406.1">
    <property type="nucleotide sequence ID" value="NZ_CP015136.1"/>
</dbReference>
<dbReference type="AlphaFoldDB" id="A0A143PNX7"/>
<dbReference type="GO" id="GO:0004668">
    <property type="term" value="F:protein-arginine deiminase activity"/>
    <property type="evidence" value="ECO:0007669"/>
    <property type="project" value="InterPro"/>
</dbReference>
<evidence type="ECO:0000313" key="2">
    <source>
        <dbReference type="EMBL" id="AMY09883.1"/>
    </source>
</evidence>
<keyword evidence="1 2" id="KW-0378">Hydrolase</keyword>
<name>A0A143PNX7_LUTPR</name>
<reference evidence="3" key="2">
    <citation type="submission" date="2016-04" db="EMBL/GenBank/DDBJ databases">
        <title>First Complete Genome Sequence of a Subdivision 6 Acidobacterium.</title>
        <authorList>
            <person name="Huang S."/>
            <person name="Vieira S."/>
            <person name="Bunk B."/>
            <person name="Riedel T."/>
            <person name="Sproeer C."/>
            <person name="Overmann J."/>
        </authorList>
    </citation>
    <scope>NUCLEOTIDE SEQUENCE [LARGE SCALE GENOMIC DNA]</scope>
    <source>
        <strain evidence="3">DSM 100886 HEG_-6_39</strain>
    </source>
</reference>
<dbReference type="EMBL" id="CP015136">
    <property type="protein sequence ID" value="AMY09883.1"/>
    <property type="molecule type" value="Genomic_DNA"/>
</dbReference>
<dbReference type="Gene3D" id="3.75.10.10">
    <property type="entry name" value="L-arginine/glycine Amidinotransferase, Chain A"/>
    <property type="match status" value="1"/>
</dbReference>
<dbReference type="PANTHER" id="PTHR31377:SF0">
    <property type="entry name" value="AGMATINE DEIMINASE-RELATED"/>
    <property type="match status" value="1"/>
</dbReference>
<dbReference type="Proteomes" id="UP000076079">
    <property type="component" value="Chromosome"/>
</dbReference>